<evidence type="ECO:0000313" key="9">
    <source>
        <dbReference type="Proteomes" id="UP000783390"/>
    </source>
</evidence>
<dbReference type="EMBL" id="JAGGJZ010000003">
    <property type="protein sequence ID" value="MBP1889607.1"/>
    <property type="molecule type" value="Genomic_DNA"/>
</dbReference>
<keyword evidence="5 7" id="KW-1133">Transmembrane helix</keyword>
<proteinExistence type="predicted"/>
<feature type="transmembrane region" description="Helical" evidence="7">
    <location>
        <begin position="337"/>
        <end position="357"/>
    </location>
</feature>
<dbReference type="InterPro" id="IPR002293">
    <property type="entry name" value="AA/rel_permease1"/>
</dbReference>
<keyword evidence="6 7" id="KW-0472">Membrane</keyword>
<evidence type="ECO:0000256" key="6">
    <source>
        <dbReference type="ARBA" id="ARBA00023136"/>
    </source>
</evidence>
<gene>
    <name evidence="8" type="ORF">J2Z53_001190</name>
</gene>
<sequence>MKKKMGDLENRNKKLTLFQLIGISIAFYGSVRSVPTLAIVGWQQIFFMIGAAILFAIPISLISAELATGWPKEGGAQVWVKEAIGERWAFVTAWLLWVQLFFGMVMVSSTVGVMLAYAIGKPELAQNNVFIFIIILASYWLVTILNFRFDMGKVVGSIGAVVGIYIPFIALVLLGIWWTMKHGNVYLGPLNMQSAIPSLGSFDKLSFFAGIIFIFSGLEIASVHANNIENPKRNYPISVFVSMGLLIVFNLIAGLTEANAIPADKIELSNITQPFQLYFNELGTPWLTNVIAAMIALGVLAQLSAWVLGPSKAMIKVAEEGNLPPIFQKRTRRDVPITFVLIQAIVVSLVAIVYVVVPDVNNSFFMVLILTTILYSIVYIFIILAEIILKYKKPDVPRAFTIPGGKFGMWITCILALVGVIITIAVSLIPPSSIPKSGNLMYIAFQVIGTLICFISPLIIFAFKKDSWKKIEKERIKDGKKY</sequence>
<evidence type="ECO:0000256" key="3">
    <source>
        <dbReference type="ARBA" id="ARBA00022475"/>
    </source>
</evidence>
<keyword evidence="4 7" id="KW-0812">Transmembrane</keyword>
<feature type="transmembrane region" description="Helical" evidence="7">
    <location>
        <begin position="441"/>
        <end position="463"/>
    </location>
</feature>
<organism evidence="8 9">
    <name type="scientific">Clostridium moniliforme</name>
    <dbReference type="NCBI Taxonomy" id="39489"/>
    <lineage>
        <taxon>Bacteria</taxon>
        <taxon>Bacillati</taxon>
        <taxon>Bacillota</taxon>
        <taxon>Clostridia</taxon>
        <taxon>Eubacteriales</taxon>
        <taxon>Clostridiaceae</taxon>
        <taxon>Clostridium</taxon>
    </lineage>
</organism>
<evidence type="ECO:0000256" key="4">
    <source>
        <dbReference type="ARBA" id="ARBA00022692"/>
    </source>
</evidence>
<feature type="transmembrane region" description="Helical" evidence="7">
    <location>
        <begin position="88"/>
        <end position="117"/>
    </location>
</feature>
<dbReference type="PANTHER" id="PTHR42770:SF15">
    <property type="entry name" value="GLUTAMATE_GAMMA-AMINOBUTYRATE ANTIPORTER-RELATED"/>
    <property type="match status" value="1"/>
</dbReference>
<dbReference type="PIRSF" id="PIRSF006060">
    <property type="entry name" value="AA_transporter"/>
    <property type="match status" value="1"/>
</dbReference>
<evidence type="ECO:0000256" key="7">
    <source>
        <dbReference type="SAM" id="Phobius"/>
    </source>
</evidence>
<feature type="transmembrane region" description="Helical" evidence="7">
    <location>
        <begin position="20"/>
        <end position="39"/>
    </location>
</feature>
<dbReference type="NCBIfam" id="NF040513">
    <property type="entry name" value="antiport_TyrP"/>
    <property type="match status" value="1"/>
</dbReference>
<accession>A0ABS4F0J2</accession>
<keyword evidence="2" id="KW-0813">Transport</keyword>
<comment type="subcellular location">
    <subcellularLocation>
        <location evidence="1">Cell membrane</location>
        <topology evidence="1">Multi-pass membrane protein</topology>
    </subcellularLocation>
</comment>
<dbReference type="Pfam" id="PF13520">
    <property type="entry name" value="AA_permease_2"/>
    <property type="match status" value="1"/>
</dbReference>
<feature type="transmembrane region" description="Helical" evidence="7">
    <location>
        <begin position="286"/>
        <end position="308"/>
    </location>
</feature>
<feature type="transmembrane region" description="Helical" evidence="7">
    <location>
        <begin position="409"/>
        <end position="429"/>
    </location>
</feature>
<evidence type="ECO:0000256" key="1">
    <source>
        <dbReference type="ARBA" id="ARBA00004651"/>
    </source>
</evidence>
<dbReference type="InterPro" id="IPR050367">
    <property type="entry name" value="APC_superfamily"/>
</dbReference>
<comment type="caution">
    <text evidence="8">The sequence shown here is derived from an EMBL/GenBank/DDBJ whole genome shotgun (WGS) entry which is preliminary data.</text>
</comment>
<feature type="transmembrane region" description="Helical" evidence="7">
    <location>
        <begin position="45"/>
        <end position="67"/>
    </location>
</feature>
<evidence type="ECO:0000256" key="5">
    <source>
        <dbReference type="ARBA" id="ARBA00022989"/>
    </source>
</evidence>
<feature type="transmembrane region" description="Helical" evidence="7">
    <location>
        <begin position="154"/>
        <end position="178"/>
    </location>
</feature>
<dbReference type="Proteomes" id="UP000783390">
    <property type="component" value="Unassembled WGS sequence"/>
</dbReference>
<feature type="transmembrane region" description="Helical" evidence="7">
    <location>
        <begin position="205"/>
        <end position="223"/>
    </location>
</feature>
<keyword evidence="9" id="KW-1185">Reference proteome</keyword>
<feature type="transmembrane region" description="Helical" evidence="7">
    <location>
        <begin position="363"/>
        <end position="389"/>
    </location>
</feature>
<keyword evidence="3" id="KW-1003">Cell membrane</keyword>
<evidence type="ECO:0000313" key="8">
    <source>
        <dbReference type="EMBL" id="MBP1889607.1"/>
    </source>
</evidence>
<protein>
    <submittedName>
        <fullName evidence="8">Amino acid transporter</fullName>
    </submittedName>
</protein>
<name>A0ABS4F0J2_9CLOT</name>
<dbReference type="PANTHER" id="PTHR42770">
    <property type="entry name" value="AMINO ACID TRANSPORTER-RELATED"/>
    <property type="match status" value="1"/>
</dbReference>
<evidence type="ECO:0000256" key="2">
    <source>
        <dbReference type="ARBA" id="ARBA00022448"/>
    </source>
</evidence>
<reference evidence="8 9" key="1">
    <citation type="submission" date="2021-03" db="EMBL/GenBank/DDBJ databases">
        <title>Genomic Encyclopedia of Type Strains, Phase IV (KMG-IV): sequencing the most valuable type-strain genomes for metagenomic binning, comparative biology and taxonomic classification.</title>
        <authorList>
            <person name="Goeker M."/>
        </authorList>
    </citation>
    <scope>NUCLEOTIDE SEQUENCE [LARGE SCALE GENOMIC DNA]</scope>
    <source>
        <strain evidence="8 9">DSM 3984</strain>
    </source>
</reference>
<feature type="transmembrane region" description="Helical" evidence="7">
    <location>
        <begin position="235"/>
        <end position="255"/>
    </location>
</feature>
<dbReference type="Gene3D" id="1.20.1740.10">
    <property type="entry name" value="Amino acid/polyamine transporter I"/>
    <property type="match status" value="1"/>
</dbReference>
<feature type="transmembrane region" description="Helical" evidence="7">
    <location>
        <begin position="129"/>
        <end position="147"/>
    </location>
</feature>